<proteinExistence type="predicted"/>
<name>A0A3G4ZUY4_9VIRU</name>
<evidence type="ECO:0000313" key="2">
    <source>
        <dbReference type="EMBL" id="AYV78134.1"/>
    </source>
</evidence>
<evidence type="ECO:0000256" key="1">
    <source>
        <dbReference type="SAM" id="Coils"/>
    </source>
</evidence>
<feature type="coiled-coil region" evidence="1">
    <location>
        <begin position="15"/>
        <end position="42"/>
    </location>
</feature>
<keyword evidence="1" id="KW-0175">Coiled coil</keyword>
<gene>
    <name evidence="2" type="ORF">Edafosvirus5_52</name>
</gene>
<protein>
    <submittedName>
        <fullName evidence="2">Uncharacterized protein</fullName>
    </submittedName>
</protein>
<reference evidence="2" key="1">
    <citation type="submission" date="2018-10" db="EMBL/GenBank/DDBJ databases">
        <title>Hidden diversity of soil giant viruses.</title>
        <authorList>
            <person name="Schulz F."/>
            <person name="Alteio L."/>
            <person name="Goudeau D."/>
            <person name="Ryan E.M."/>
            <person name="Malmstrom R.R."/>
            <person name="Blanchard J."/>
            <person name="Woyke T."/>
        </authorList>
    </citation>
    <scope>NUCLEOTIDE SEQUENCE</scope>
    <source>
        <strain evidence="2">EDV1</strain>
    </source>
</reference>
<organism evidence="2">
    <name type="scientific">Edafosvirus sp</name>
    <dbReference type="NCBI Taxonomy" id="2487765"/>
    <lineage>
        <taxon>Viruses</taxon>
        <taxon>Varidnaviria</taxon>
        <taxon>Bamfordvirae</taxon>
        <taxon>Nucleocytoviricota</taxon>
        <taxon>Megaviricetes</taxon>
        <taxon>Imitervirales</taxon>
        <taxon>Mimiviridae</taxon>
        <taxon>Klosneuvirinae</taxon>
    </lineage>
</organism>
<accession>A0A3G4ZUY4</accession>
<sequence>MTEPSVNISDRLSHARKLVKLHTKIQAELHSLEEQMREFISKENLPVNKYQELKSGFDCVPVLQKMIDEQKPAEDERLRKVATELQNEIAPILEKLNHYNKISREGRTFDEKERLEIKVELEKVTPFLKKLNEFKKNTSDERFCKVIESLERTVALTKKQPLPV</sequence>
<dbReference type="EMBL" id="MK072070">
    <property type="protein sequence ID" value="AYV78134.1"/>
    <property type="molecule type" value="Genomic_DNA"/>
</dbReference>